<dbReference type="GO" id="GO:0001666">
    <property type="term" value="P:response to hypoxia"/>
    <property type="evidence" value="ECO:0007669"/>
    <property type="project" value="TreeGrafter"/>
</dbReference>
<feature type="domain" description="O-acyltransferase WSD1 C-terminal" evidence="13">
    <location>
        <begin position="310"/>
        <end position="457"/>
    </location>
</feature>
<keyword evidence="5 11" id="KW-0444">Lipid biosynthesis</keyword>
<dbReference type="GO" id="GO:0005886">
    <property type="term" value="C:plasma membrane"/>
    <property type="evidence" value="ECO:0007669"/>
    <property type="project" value="TreeGrafter"/>
</dbReference>
<sequence>MERLTAFDASLLYAETSSVPLHVCSIAELDTTTIPGGYDFDRIRDHLASRMSALPELRAKLANSHLNLDHPVWVEDTELDVSQHLHRIALPAPGGRHELSEVCGRIASIPLDRDKPLWEMWVIEGVGGTDPHDGGPIALMIKVHHAAVDGVSAGDLLNQLCDLQPDAPPPDAVAGPGGALPLEIEAGGLLRFLTRPWQLTRAVPATVSTVASTIGRALSGRAMAAPFKAPATVFNAEITGDRTLALAQLDLEDVKRVKDRHGVKVNDVVMALCAGALRGYLEGRGELPDKPLVAVVPSSVREAWDRPGRNQLSGMFCNLKTHIADPVQRLLAIAESSSRAKEHSAEIAPTLLADVTQALPPPMFGVAFEVMSRTPLKRTPIHNVVMSNVAGPQAQLYVMGAELKSLYPLGPIFHGSGLNITVMSLNGKLNVGIISCRQLVDDLWDLADRFETELDALVSAEIRGAPST</sequence>
<evidence type="ECO:0000256" key="3">
    <source>
        <dbReference type="ARBA" id="ARBA00009587"/>
    </source>
</evidence>
<comment type="pathway">
    <text evidence="2">Lipid metabolism.</text>
</comment>
<dbReference type="Pfam" id="PF06974">
    <property type="entry name" value="WS_DGAT_C"/>
    <property type="match status" value="1"/>
</dbReference>
<protein>
    <recommendedName>
        <fullName evidence="4 11">Diacylglycerol O-acyltransferase</fullName>
        <ecNumber evidence="4 11">2.3.1.20</ecNumber>
    </recommendedName>
</protein>
<accession>A0A1A0Q812</accession>
<dbReference type="OrthoDB" id="9810950at2"/>
<dbReference type="AlphaFoldDB" id="A0A1A0Q812"/>
<dbReference type="EC" id="2.3.1.20" evidence="4 11"/>
<dbReference type="PANTHER" id="PTHR31650">
    <property type="entry name" value="O-ACYLTRANSFERASE (WSD1-LIKE) FAMILY PROTEIN"/>
    <property type="match status" value="1"/>
</dbReference>
<organism evidence="14 15">
    <name type="scientific">Mycolicibacterium elephantis</name>
    <dbReference type="NCBI Taxonomy" id="81858"/>
    <lineage>
        <taxon>Bacteria</taxon>
        <taxon>Bacillati</taxon>
        <taxon>Actinomycetota</taxon>
        <taxon>Actinomycetes</taxon>
        <taxon>Mycobacteriales</taxon>
        <taxon>Mycobacteriaceae</taxon>
        <taxon>Mycolicibacterium</taxon>
    </lineage>
</organism>
<gene>
    <name evidence="14" type="ORF">BST23_03245</name>
</gene>
<dbReference type="SUPFAM" id="SSF52777">
    <property type="entry name" value="CoA-dependent acyltransferases"/>
    <property type="match status" value="1"/>
</dbReference>
<evidence type="ECO:0000256" key="7">
    <source>
        <dbReference type="ARBA" id="ARBA00022798"/>
    </source>
</evidence>
<dbReference type="GO" id="GO:0051701">
    <property type="term" value="P:biological process involved in interaction with host"/>
    <property type="evidence" value="ECO:0007669"/>
    <property type="project" value="TreeGrafter"/>
</dbReference>
<dbReference type="Pfam" id="PF03007">
    <property type="entry name" value="WS_DGAT_cat"/>
    <property type="match status" value="1"/>
</dbReference>
<dbReference type="PANTHER" id="PTHR31650:SF1">
    <property type="entry name" value="WAX ESTER SYNTHASE_DIACYLGLYCEROL ACYLTRANSFERASE 4-RELATED"/>
    <property type="match status" value="1"/>
</dbReference>
<dbReference type="GO" id="GO:0071731">
    <property type="term" value="P:response to nitric oxide"/>
    <property type="evidence" value="ECO:0007669"/>
    <property type="project" value="TreeGrafter"/>
</dbReference>
<dbReference type="GO" id="GO:0019432">
    <property type="term" value="P:triglyceride biosynthetic process"/>
    <property type="evidence" value="ECO:0007669"/>
    <property type="project" value="UniProtKB-UniPathway"/>
</dbReference>
<keyword evidence="7 11" id="KW-0319">Glycerol metabolism</keyword>
<comment type="similarity">
    <text evidence="3 11">Belongs to the long-chain O-acyltransferase family.</text>
</comment>
<dbReference type="Gene3D" id="3.30.559.30">
    <property type="entry name" value="Nonribosomal peptide synthetase, condensation domain"/>
    <property type="match status" value="1"/>
</dbReference>
<proteinExistence type="inferred from homology"/>
<evidence type="ECO:0000313" key="14">
    <source>
        <dbReference type="EMBL" id="ORA68838.1"/>
    </source>
</evidence>
<dbReference type="InterPro" id="IPR023213">
    <property type="entry name" value="CAT-like_dom_sf"/>
</dbReference>
<dbReference type="STRING" id="81858.BST23_03245"/>
<keyword evidence="9 11" id="KW-0012">Acyltransferase</keyword>
<comment type="catalytic activity">
    <reaction evidence="10 11">
        <text>an acyl-CoA + a 1,2-diacyl-sn-glycerol = a triacyl-sn-glycerol + CoA</text>
        <dbReference type="Rhea" id="RHEA:10868"/>
        <dbReference type="ChEBI" id="CHEBI:17815"/>
        <dbReference type="ChEBI" id="CHEBI:57287"/>
        <dbReference type="ChEBI" id="CHEBI:58342"/>
        <dbReference type="ChEBI" id="CHEBI:64615"/>
        <dbReference type="EC" id="2.3.1.20"/>
    </reaction>
</comment>
<dbReference type="Proteomes" id="UP000192772">
    <property type="component" value="Unassembled WGS sequence"/>
</dbReference>
<dbReference type="GO" id="GO:0006071">
    <property type="term" value="P:glycerol metabolic process"/>
    <property type="evidence" value="ECO:0007669"/>
    <property type="project" value="UniProtKB-KW"/>
</dbReference>
<dbReference type="EMBL" id="MVHP01000002">
    <property type="protein sequence ID" value="ORA68838.1"/>
    <property type="molecule type" value="Genomic_DNA"/>
</dbReference>
<reference evidence="14 15" key="1">
    <citation type="submission" date="2017-02" db="EMBL/GenBank/DDBJ databases">
        <title>The new phylogeny of genus Mycobacterium.</title>
        <authorList>
            <person name="Tortoli E."/>
            <person name="Trovato A."/>
            <person name="Cirillo D.M."/>
        </authorList>
    </citation>
    <scope>NUCLEOTIDE SEQUENCE [LARGE SCALE GENOMIC DNA]</scope>
    <source>
        <strain evidence="14 15">FI-09383</strain>
    </source>
</reference>
<dbReference type="InterPro" id="IPR004255">
    <property type="entry name" value="O-acyltransferase_WSD1_N"/>
</dbReference>
<dbReference type="NCBIfam" id="TIGR02946">
    <property type="entry name" value="acyl_WS_DGAT"/>
    <property type="match status" value="1"/>
</dbReference>
<evidence type="ECO:0000256" key="8">
    <source>
        <dbReference type="ARBA" id="ARBA00023098"/>
    </source>
</evidence>
<evidence type="ECO:0000259" key="12">
    <source>
        <dbReference type="Pfam" id="PF03007"/>
    </source>
</evidence>
<feature type="domain" description="O-acyltransferase WSD1-like N-terminal" evidence="12">
    <location>
        <begin position="4"/>
        <end position="269"/>
    </location>
</feature>
<keyword evidence="8 11" id="KW-0443">Lipid metabolism</keyword>
<evidence type="ECO:0000259" key="13">
    <source>
        <dbReference type="Pfam" id="PF06974"/>
    </source>
</evidence>
<evidence type="ECO:0000256" key="9">
    <source>
        <dbReference type="ARBA" id="ARBA00023315"/>
    </source>
</evidence>
<dbReference type="RefSeq" id="WP_064892328.1">
    <property type="nucleotide sequence ID" value="NZ_LZSD01000078.1"/>
</dbReference>
<evidence type="ECO:0000256" key="2">
    <source>
        <dbReference type="ARBA" id="ARBA00005189"/>
    </source>
</evidence>
<dbReference type="UniPathway" id="UPA00282"/>
<evidence type="ECO:0000256" key="5">
    <source>
        <dbReference type="ARBA" id="ARBA00022516"/>
    </source>
</evidence>
<name>A0A1A0Q812_9MYCO</name>
<evidence type="ECO:0000313" key="15">
    <source>
        <dbReference type="Proteomes" id="UP000192772"/>
    </source>
</evidence>
<dbReference type="InterPro" id="IPR009721">
    <property type="entry name" value="O-acyltransferase_WSD1_C"/>
</dbReference>
<evidence type="ECO:0000256" key="4">
    <source>
        <dbReference type="ARBA" id="ARBA00013244"/>
    </source>
</evidence>
<dbReference type="GO" id="GO:0004144">
    <property type="term" value="F:diacylglycerol O-acyltransferase activity"/>
    <property type="evidence" value="ECO:0007669"/>
    <property type="project" value="UniProtKB-EC"/>
</dbReference>
<evidence type="ECO:0000256" key="6">
    <source>
        <dbReference type="ARBA" id="ARBA00022679"/>
    </source>
</evidence>
<comment type="caution">
    <text evidence="14">The sequence shown here is derived from an EMBL/GenBank/DDBJ whole genome shotgun (WGS) entry which is preliminary data.</text>
</comment>
<keyword evidence="6 11" id="KW-0808">Transferase</keyword>
<dbReference type="InterPro" id="IPR045034">
    <property type="entry name" value="O-acyltransferase_WSD1-like"/>
</dbReference>
<accession>A0A1X0D914</accession>
<dbReference type="Gene3D" id="3.30.559.10">
    <property type="entry name" value="Chloramphenicol acetyltransferase-like domain"/>
    <property type="match status" value="1"/>
</dbReference>
<evidence type="ECO:0000256" key="1">
    <source>
        <dbReference type="ARBA" id="ARBA00004771"/>
    </source>
</evidence>
<comment type="pathway">
    <text evidence="1 11">Glycerolipid metabolism; triacylglycerol biosynthesis.</text>
</comment>
<dbReference type="InterPro" id="IPR014292">
    <property type="entry name" value="Acyl_transf_WS/DGAT"/>
</dbReference>
<evidence type="ECO:0000256" key="10">
    <source>
        <dbReference type="ARBA" id="ARBA00048109"/>
    </source>
</evidence>
<evidence type="ECO:0000256" key="11">
    <source>
        <dbReference type="RuleBase" id="RU361241"/>
    </source>
</evidence>